<feature type="transmembrane region" description="Helical" evidence="1">
    <location>
        <begin position="102"/>
        <end position="122"/>
    </location>
</feature>
<feature type="transmembrane region" description="Helical" evidence="1">
    <location>
        <begin position="76"/>
        <end position="96"/>
    </location>
</feature>
<evidence type="ECO:0000313" key="3">
    <source>
        <dbReference type="EMBL" id="MFD1945347.1"/>
    </source>
</evidence>
<dbReference type="Pfam" id="PF10708">
    <property type="entry name" value="DUF2510"/>
    <property type="match status" value="1"/>
</dbReference>
<dbReference type="EMBL" id="JBHUGD010000001">
    <property type="protein sequence ID" value="MFD1945347.1"/>
    <property type="molecule type" value="Genomic_DNA"/>
</dbReference>
<feature type="domain" description="DUF2510" evidence="2">
    <location>
        <begin position="6"/>
        <end position="37"/>
    </location>
</feature>
<keyword evidence="1" id="KW-0472">Membrane</keyword>
<dbReference type="InterPro" id="IPR018929">
    <property type="entry name" value="DUF2510"/>
</dbReference>
<proteinExistence type="predicted"/>
<sequence>MTSPPAGWYPDPQGLGQRFWDGTGWTDQVRPGGSRPPEEPVLREPVVAWSLTAGAITYVALLVLLGPLLEGGGAYLAGRLSVPAAVGVGVMVLVGRTSSRPLGWWVYALGVPASAFALAVAISSSELVEAARVSAGTDGSSSSSLPELTLPTDGGGWTVLDSRRARTQARRITDAMEAEFAGRGVGPIVGSFYAHADAATTSVLFVGVNGDIDPGISPEQNLTNFLAGAKVEEPERFDPGDVGGVLGCGEGSGQGLEWVSCAWATDSRIVALRWDDRSVTVDAAAELTRDLRDRALAGRTSG</sequence>
<keyword evidence="1" id="KW-1133">Transmembrane helix</keyword>
<name>A0ABW4TFG2_9ACTN</name>
<dbReference type="Proteomes" id="UP001597351">
    <property type="component" value="Unassembled WGS sequence"/>
</dbReference>
<keyword evidence="4" id="KW-1185">Reference proteome</keyword>
<reference evidence="4" key="1">
    <citation type="journal article" date="2019" name="Int. J. Syst. Evol. Microbiol.">
        <title>The Global Catalogue of Microorganisms (GCM) 10K type strain sequencing project: providing services to taxonomists for standard genome sequencing and annotation.</title>
        <authorList>
            <consortium name="The Broad Institute Genomics Platform"/>
            <consortium name="The Broad Institute Genome Sequencing Center for Infectious Disease"/>
            <person name="Wu L."/>
            <person name="Ma J."/>
        </authorList>
    </citation>
    <scope>NUCLEOTIDE SEQUENCE [LARGE SCALE GENOMIC DNA]</scope>
    <source>
        <strain evidence="4">CGMCC 1.12477</strain>
    </source>
</reference>
<feature type="transmembrane region" description="Helical" evidence="1">
    <location>
        <begin position="46"/>
        <end position="69"/>
    </location>
</feature>
<keyword evidence="1" id="KW-0812">Transmembrane</keyword>
<evidence type="ECO:0000259" key="2">
    <source>
        <dbReference type="Pfam" id="PF10708"/>
    </source>
</evidence>
<evidence type="ECO:0000313" key="4">
    <source>
        <dbReference type="Proteomes" id="UP001597351"/>
    </source>
</evidence>
<organism evidence="3 4">
    <name type="scientific">Nocardioides aestuarii</name>
    <dbReference type="NCBI Taxonomy" id="252231"/>
    <lineage>
        <taxon>Bacteria</taxon>
        <taxon>Bacillati</taxon>
        <taxon>Actinomycetota</taxon>
        <taxon>Actinomycetes</taxon>
        <taxon>Propionibacteriales</taxon>
        <taxon>Nocardioidaceae</taxon>
        <taxon>Nocardioides</taxon>
    </lineage>
</organism>
<comment type="caution">
    <text evidence="3">The sequence shown here is derived from an EMBL/GenBank/DDBJ whole genome shotgun (WGS) entry which is preliminary data.</text>
</comment>
<dbReference type="RefSeq" id="WP_343915762.1">
    <property type="nucleotide sequence ID" value="NZ_BAAAJT010000002.1"/>
</dbReference>
<evidence type="ECO:0000256" key="1">
    <source>
        <dbReference type="SAM" id="Phobius"/>
    </source>
</evidence>
<gene>
    <name evidence="3" type="ORF">ACFSDE_00970</name>
</gene>
<protein>
    <submittedName>
        <fullName evidence="3">DUF2510 domain-containing protein</fullName>
    </submittedName>
</protein>
<accession>A0ABW4TFG2</accession>